<keyword evidence="4" id="KW-1185">Reference proteome</keyword>
<evidence type="ECO:0000313" key="3">
    <source>
        <dbReference type="EMBL" id="GAA0477283.1"/>
    </source>
</evidence>
<dbReference type="PANTHER" id="PTHR30466">
    <property type="entry name" value="FLAVIN REDUCTASE"/>
    <property type="match status" value="1"/>
</dbReference>
<dbReference type="Pfam" id="PF01613">
    <property type="entry name" value="Flavin_Reduct"/>
    <property type="match status" value="1"/>
</dbReference>
<dbReference type="EMBL" id="BAAABY010000033">
    <property type="protein sequence ID" value="GAA0477283.1"/>
    <property type="molecule type" value="Genomic_DNA"/>
</dbReference>
<organism evidence="3 4">
    <name type="scientific">Streptomyces olivaceiscleroticus</name>
    <dbReference type="NCBI Taxonomy" id="68245"/>
    <lineage>
        <taxon>Bacteria</taxon>
        <taxon>Bacillati</taxon>
        <taxon>Actinomycetota</taxon>
        <taxon>Actinomycetes</taxon>
        <taxon>Kitasatosporales</taxon>
        <taxon>Streptomycetaceae</taxon>
        <taxon>Streptomyces</taxon>
    </lineage>
</organism>
<keyword evidence="1" id="KW-0560">Oxidoreductase</keyword>
<accession>A0ABN1AIF0</accession>
<gene>
    <name evidence="3" type="primary">rutF</name>
    <name evidence="3" type="ORF">GCM10010361_47200</name>
</gene>
<dbReference type="Gene3D" id="2.30.110.10">
    <property type="entry name" value="Electron Transport, Fmn-binding Protein, Chain A"/>
    <property type="match status" value="1"/>
</dbReference>
<comment type="caution">
    <text evidence="3">The sequence shown here is derived from an EMBL/GenBank/DDBJ whole genome shotgun (WGS) entry which is preliminary data.</text>
</comment>
<dbReference type="SMART" id="SM00903">
    <property type="entry name" value="Flavin_Reduct"/>
    <property type="match status" value="1"/>
</dbReference>
<reference evidence="3 4" key="1">
    <citation type="journal article" date="2019" name="Int. J. Syst. Evol. Microbiol.">
        <title>The Global Catalogue of Microorganisms (GCM) 10K type strain sequencing project: providing services to taxonomists for standard genome sequencing and annotation.</title>
        <authorList>
            <consortium name="The Broad Institute Genomics Platform"/>
            <consortium name="The Broad Institute Genome Sequencing Center for Infectious Disease"/>
            <person name="Wu L."/>
            <person name="Ma J."/>
        </authorList>
    </citation>
    <scope>NUCLEOTIDE SEQUENCE [LARGE SCALE GENOMIC DNA]</scope>
    <source>
        <strain evidence="3 4">JCM 4805</strain>
    </source>
</reference>
<sequence>MSSNAVVAGDSFRDFMSRFPTGVAVVSTTDQSGNPMGMTCSSLTSVCISPPTLLVCLQTEGATFQAVRQQGTFAVNLLRDEGRKAAGVFSSPIRNKFAQVSWRWSASRLPWLDDAMAVADCRVRDVVSVGDHTVVFGEVFDIAMDEGEPLLYGMRMLFSAGGARTPVEVRS</sequence>
<feature type="domain" description="Flavin reductase like" evidence="2">
    <location>
        <begin position="16"/>
        <end position="159"/>
    </location>
</feature>
<proteinExistence type="predicted"/>
<evidence type="ECO:0000259" key="2">
    <source>
        <dbReference type="SMART" id="SM00903"/>
    </source>
</evidence>
<protein>
    <submittedName>
        <fullName evidence="3">Pyrimidine utilization flavin reductase protein F</fullName>
    </submittedName>
</protein>
<dbReference type="InterPro" id="IPR050268">
    <property type="entry name" value="NADH-dep_flavin_reductase"/>
</dbReference>
<dbReference type="SUPFAM" id="SSF50475">
    <property type="entry name" value="FMN-binding split barrel"/>
    <property type="match status" value="1"/>
</dbReference>
<dbReference type="InterPro" id="IPR012349">
    <property type="entry name" value="Split_barrel_FMN-bd"/>
</dbReference>
<evidence type="ECO:0000256" key="1">
    <source>
        <dbReference type="ARBA" id="ARBA00023002"/>
    </source>
</evidence>
<dbReference type="PANTHER" id="PTHR30466:SF1">
    <property type="entry name" value="FMN REDUCTASE (NADH) RUTF"/>
    <property type="match status" value="1"/>
</dbReference>
<evidence type="ECO:0000313" key="4">
    <source>
        <dbReference type="Proteomes" id="UP001500909"/>
    </source>
</evidence>
<dbReference type="InterPro" id="IPR002563">
    <property type="entry name" value="Flavin_Rdtase-like_dom"/>
</dbReference>
<dbReference type="Proteomes" id="UP001500909">
    <property type="component" value="Unassembled WGS sequence"/>
</dbReference>
<dbReference type="RefSeq" id="WP_346097152.1">
    <property type="nucleotide sequence ID" value="NZ_BAAABY010000033.1"/>
</dbReference>
<name>A0ABN1AIF0_9ACTN</name>